<name>A0ABV0M6I8_9HYPH</name>
<dbReference type="EMBL" id="JBEAAL010000018">
    <property type="protein sequence ID" value="MEQ1407471.1"/>
    <property type="molecule type" value="Genomic_DNA"/>
</dbReference>
<evidence type="ECO:0000313" key="1">
    <source>
        <dbReference type="EMBL" id="MEQ1407471.1"/>
    </source>
</evidence>
<dbReference type="RefSeq" id="WP_161784793.1">
    <property type="nucleotide sequence ID" value="NZ_JBEAAL010000018.1"/>
</dbReference>
<accession>A0ABV0M6I8</accession>
<organism evidence="1 2">
    <name type="scientific">Neorhizobium phenanthreniclasticum</name>
    <dbReference type="NCBI Taxonomy" id="3157917"/>
    <lineage>
        <taxon>Bacteria</taxon>
        <taxon>Pseudomonadati</taxon>
        <taxon>Pseudomonadota</taxon>
        <taxon>Alphaproteobacteria</taxon>
        <taxon>Hyphomicrobiales</taxon>
        <taxon>Rhizobiaceae</taxon>
        <taxon>Rhizobium/Agrobacterium group</taxon>
        <taxon>Neorhizobium</taxon>
    </lineage>
</organism>
<keyword evidence="2" id="KW-1185">Reference proteome</keyword>
<sequence>MSVFKAIRSRGDGHRESRETGTVTRFVYYTSDGYLVEPLSDGNFQVVLSGEILTRL</sequence>
<comment type="caution">
    <text evidence="1">The sequence shown here is derived from an EMBL/GenBank/DDBJ whole genome shotgun (WGS) entry which is preliminary data.</text>
</comment>
<dbReference type="Proteomes" id="UP001496627">
    <property type="component" value="Unassembled WGS sequence"/>
</dbReference>
<evidence type="ECO:0000313" key="2">
    <source>
        <dbReference type="Proteomes" id="UP001496627"/>
    </source>
</evidence>
<gene>
    <name evidence="1" type="ORF">ABK249_21350</name>
</gene>
<proteinExistence type="predicted"/>
<reference evidence="1 2" key="1">
    <citation type="submission" date="2024-05" db="EMBL/GenBank/DDBJ databases">
        <title>Neorhizobium sp. Rsf11, a plant growth promoting and heavy metal resistant PAH-degrader.</title>
        <authorList>
            <person name="Golubev S.N."/>
            <person name="Muratova A.Y."/>
            <person name="Markelova M.I."/>
        </authorList>
    </citation>
    <scope>NUCLEOTIDE SEQUENCE [LARGE SCALE GENOMIC DNA]</scope>
    <source>
        <strain evidence="1 2">Rsf11</strain>
    </source>
</reference>
<protein>
    <submittedName>
        <fullName evidence="1">Uncharacterized protein</fullName>
    </submittedName>
</protein>